<dbReference type="SMART" id="SM00028">
    <property type="entry name" value="TPR"/>
    <property type="match status" value="4"/>
</dbReference>
<keyword evidence="5" id="KW-1185">Reference proteome</keyword>
<dbReference type="InterPro" id="IPR053137">
    <property type="entry name" value="NLR-like"/>
</dbReference>
<feature type="compositionally biased region" description="Polar residues" evidence="2">
    <location>
        <begin position="1093"/>
        <end position="1104"/>
    </location>
</feature>
<dbReference type="AlphaFoldDB" id="A0AAD9SHP4"/>
<dbReference type="EMBL" id="JAUJFL010000003">
    <property type="protein sequence ID" value="KAK2608326.1"/>
    <property type="molecule type" value="Genomic_DNA"/>
</dbReference>
<dbReference type="Gene3D" id="3.40.50.1580">
    <property type="entry name" value="Nucleoside phosphorylase domain"/>
    <property type="match status" value="1"/>
</dbReference>
<dbReference type="Gene3D" id="1.25.40.10">
    <property type="entry name" value="Tetratricopeptide repeat domain"/>
    <property type="match status" value="2"/>
</dbReference>
<dbReference type="InterPro" id="IPR002182">
    <property type="entry name" value="NB-ARC"/>
</dbReference>
<feature type="region of interest" description="Disordered" evidence="2">
    <location>
        <begin position="1090"/>
        <end position="1188"/>
    </location>
</feature>
<dbReference type="Gene3D" id="3.40.50.300">
    <property type="entry name" value="P-loop containing nucleotide triphosphate hydrolases"/>
    <property type="match status" value="1"/>
</dbReference>
<dbReference type="InterPro" id="IPR011990">
    <property type="entry name" value="TPR-like_helical_dom_sf"/>
</dbReference>
<dbReference type="Pfam" id="PF13424">
    <property type="entry name" value="TPR_12"/>
    <property type="match status" value="2"/>
</dbReference>
<dbReference type="SUPFAM" id="SSF53167">
    <property type="entry name" value="Purine and uridine phosphorylases"/>
    <property type="match status" value="1"/>
</dbReference>
<protein>
    <recommendedName>
        <fullName evidence="3">NB-ARC domain-containing protein</fullName>
    </recommendedName>
</protein>
<dbReference type="PROSITE" id="PS50005">
    <property type="entry name" value="TPR"/>
    <property type="match status" value="1"/>
</dbReference>
<dbReference type="InterPro" id="IPR027417">
    <property type="entry name" value="P-loop_NTPase"/>
</dbReference>
<evidence type="ECO:0000313" key="5">
    <source>
        <dbReference type="Proteomes" id="UP001265746"/>
    </source>
</evidence>
<sequence>MTMAHTQQKRLARTSYHVAWICPVADLELLPAVLMLDEEHDTPDIDTHMDDNIYHFGSAAGHNVVLASCDQGMTGNVNVSSITAPLFKTFPNIRMTLLVGIGGGVPQPDTFSDPLNDLRLGDVVVGWPSGASGLGPVVHYESGRSRVDGFEITGTMDKPHKVLLHALKELNLRDELDRSTFHKYMEKLQRHKKHGNRFKHPGLDHDKLFRATYRHLGDYNSRCAKCDDGELVQREQRSDDDKDVFVYHQGRIATGNSVVMDGEKRDSISTLCRGALCIEMEAAGVEVNSRCLVIRGISDYADSHKSDLWRSYAAGKAVACARELLGVIPASDVKEKMAEVNKHWLVHRSTNPHFTGRRSVIDEIVVAISPEPIIDQQRRFVVTGMGGQGKSEICLHVANEVRDRFWAIFWVDVSTQNTAENNFSEVADALECPKSIDEVRKALSNLPPTRPWLLILDNADDLRRDHQIYMPSGNRGAILMTSRNPQCGRLAMTGGHKELDNLQEDECIQLLRRSSRLPESWQETSEDTAALVLVKELGYHTLAINHAGSFIATTRCSATEYLGYLTSNRQRIFERSGGQATSRYDTVYATFEASMEFLESSETGASDETRKDALQLLQILSTFHYESVPLDVLIDASDGSKQARQTPEEREMDSDVLTAGHVAQVPDLVKTEEDDAKFRITEAVAWLESLALVKTDSSMRMGVWKSVSMHPLVHGWARDRHRGEKKKAVLRMSQCIVALAHYAYRRWCPYHIQFRTHLRQLVDSDADLVDDAAQSRWVLQTCVMIAWTYHLMIDATNMYELTSRILQRLGVYDQKPTEELRGLYVVSALAVGEMGNRRAEAVRAFEKIARLDENTRNENDRLRLHNLRGLGNAYEKNGQTKQAVALLRKVVKARQELGEEHRDLLQAQHNLARALIRNNETEEAITLLERVIEIDERLLPAGHPDRLTSEHNLAVAYLKNGQIAEATPRLEELARHYAETHGEEHPGTAGTLSWLADAYEQAGRVTDAMQLYEQVVTIRKQILDEKHPHLLDSQNNLALAYLRAERVPEAIEILERVIEVARSWYDEGNPGRVRSQKLLDKAYAMYDHPSLRSPETSLSVSRTSLPDPFSLPEERPSVKLHSEPEVEAEERGCERLGGATNVTSGTSRTLREQKKPAGGLRSASPAALKRVSSPGSDSVRSKRTRTDR</sequence>
<feature type="domain" description="NB-ARC" evidence="3">
    <location>
        <begin position="381"/>
        <end position="513"/>
    </location>
</feature>
<name>A0AAD9SHP4_PHOAM</name>
<dbReference type="PANTHER" id="PTHR46082">
    <property type="entry name" value="ATP/GTP-BINDING PROTEIN-RELATED"/>
    <property type="match status" value="1"/>
</dbReference>
<accession>A0AAD9SHP4</accession>
<dbReference type="GO" id="GO:0009116">
    <property type="term" value="P:nucleoside metabolic process"/>
    <property type="evidence" value="ECO:0007669"/>
    <property type="project" value="InterPro"/>
</dbReference>
<evidence type="ECO:0000256" key="1">
    <source>
        <dbReference type="PROSITE-ProRule" id="PRU00339"/>
    </source>
</evidence>
<dbReference type="PANTHER" id="PTHR46082:SF11">
    <property type="entry name" value="AAA+ ATPASE DOMAIN-CONTAINING PROTEIN-RELATED"/>
    <property type="match status" value="1"/>
</dbReference>
<gene>
    <name evidence="4" type="ORF">N8I77_006944</name>
</gene>
<feature type="repeat" description="TPR" evidence="1">
    <location>
        <begin position="905"/>
        <end position="938"/>
    </location>
</feature>
<dbReference type="GO" id="GO:0003824">
    <property type="term" value="F:catalytic activity"/>
    <property type="evidence" value="ECO:0007669"/>
    <property type="project" value="InterPro"/>
</dbReference>
<comment type="caution">
    <text evidence="4">The sequence shown here is derived from an EMBL/GenBank/DDBJ whole genome shotgun (WGS) entry which is preliminary data.</text>
</comment>
<dbReference type="InterPro" id="IPR019734">
    <property type="entry name" value="TPR_rpt"/>
</dbReference>
<evidence type="ECO:0000313" key="4">
    <source>
        <dbReference type="EMBL" id="KAK2608326.1"/>
    </source>
</evidence>
<dbReference type="GO" id="GO:0043531">
    <property type="term" value="F:ADP binding"/>
    <property type="evidence" value="ECO:0007669"/>
    <property type="project" value="InterPro"/>
</dbReference>
<proteinExistence type="predicted"/>
<dbReference type="InterPro" id="IPR035994">
    <property type="entry name" value="Nucleoside_phosphorylase_sf"/>
</dbReference>
<dbReference type="Pfam" id="PF13374">
    <property type="entry name" value="TPR_10"/>
    <property type="match status" value="1"/>
</dbReference>
<organism evidence="4 5">
    <name type="scientific">Phomopsis amygdali</name>
    <name type="common">Fusicoccum amygdali</name>
    <dbReference type="NCBI Taxonomy" id="1214568"/>
    <lineage>
        <taxon>Eukaryota</taxon>
        <taxon>Fungi</taxon>
        <taxon>Dikarya</taxon>
        <taxon>Ascomycota</taxon>
        <taxon>Pezizomycotina</taxon>
        <taxon>Sordariomycetes</taxon>
        <taxon>Sordariomycetidae</taxon>
        <taxon>Diaporthales</taxon>
        <taxon>Diaporthaceae</taxon>
        <taxon>Diaporthe</taxon>
    </lineage>
</organism>
<dbReference type="SUPFAM" id="SSF48452">
    <property type="entry name" value="TPR-like"/>
    <property type="match status" value="1"/>
</dbReference>
<feature type="compositionally biased region" description="Basic and acidic residues" evidence="2">
    <location>
        <begin position="1112"/>
        <end position="1134"/>
    </location>
</feature>
<dbReference type="Pfam" id="PF00931">
    <property type="entry name" value="NB-ARC"/>
    <property type="match status" value="1"/>
</dbReference>
<dbReference type="Proteomes" id="UP001265746">
    <property type="component" value="Unassembled WGS sequence"/>
</dbReference>
<keyword evidence="1" id="KW-0802">TPR repeat</keyword>
<evidence type="ECO:0000259" key="3">
    <source>
        <dbReference type="Pfam" id="PF00931"/>
    </source>
</evidence>
<dbReference type="SUPFAM" id="SSF52540">
    <property type="entry name" value="P-loop containing nucleoside triphosphate hydrolases"/>
    <property type="match status" value="1"/>
</dbReference>
<evidence type="ECO:0000256" key="2">
    <source>
        <dbReference type="SAM" id="MobiDB-lite"/>
    </source>
</evidence>
<reference evidence="4" key="1">
    <citation type="submission" date="2023-06" db="EMBL/GenBank/DDBJ databases">
        <authorList>
            <person name="Noh H."/>
        </authorList>
    </citation>
    <scope>NUCLEOTIDE SEQUENCE</scope>
    <source>
        <strain evidence="4">DUCC20226</strain>
    </source>
</reference>